<dbReference type="InterPro" id="IPR005273">
    <property type="entry name" value="Ura-DNA_glyco_family4"/>
</dbReference>
<name>A0A4R1HE73_9GAMM</name>
<evidence type="ECO:0000313" key="14">
    <source>
        <dbReference type="EMBL" id="TCK17629.1"/>
    </source>
</evidence>
<dbReference type="InterPro" id="IPR051536">
    <property type="entry name" value="UDG_Type-4/5"/>
</dbReference>
<dbReference type="GO" id="GO:0046872">
    <property type="term" value="F:metal ion binding"/>
    <property type="evidence" value="ECO:0007669"/>
    <property type="project" value="UniProtKB-KW"/>
</dbReference>
<dbReference type="SMART" id="SM00987">
    <property type="entry name" value="UreE_C"/>
    <property type="match status" value="1"/>
</dbReference>
<dbReference type="SMART" id="SM00986">
    <property type="entry name" value="UDG"/>
    <property type="match status" value="1"/>
</dbReference>
<evidence type="ECO:0000256" key="11">
    <source>
        <dbReference type="ARBA" id="ARBA00023204"/>
    </source>
</evidence>
<dbReference type="PANTHER" id="PTHR33693">
    <property type="entry name" value="TYPE-5 URACIL-DNA GLYCOSYLASE"/>
    <property type="match status" value="1"/>
</dbReference>
<dbReference type="EC" id="3.2.2.27" evidence="3"/>
<evidence type="ECO:0000256" key="8">
    <source>
        <dbReference type="ARBA" id="ARBA00022801"/>
    </source>
</evidence>
<evidence type="ECO:0000256" key="4">
    <source>
        <dbReference type="ARBA" id="ARBA00019403"/>
    </source>
</evidence>
<keyword evidence="10" id="KW-0411">Iron-sulfur</keyword>
<dbReference type="PANTHER" id="PTHR33693:SF1">
    <property type="entry name" value="TYPE-4 URACIL-DNA GLYCOSYLASE"/>
    <property type="match status" value="1"/>
</dbReference>
<sequence>MNRGGDTAGNAKQQYLDAMGILRWQRRASGLPENAQPAGDEVDVSLPPDNHEGERSQEHARAAPPRKSHDSPAVIRTEPENDSAGKGSPQIAGLDWDTLRSRVSECTACELHTSRTQTVFGTGNRNADWLVIGEAPGADEDAQGEPFVGRAGQLLNAMLLACGLEREQVYIANILKCRPPDNRDPRPGEVASCEPYLMRQIELIQPKLILAVGRIAAQNLLQCDTPIGKLRGSVHTFRDTGIPLVATYHPAYLLRSPAEKRKAWQDLQLAMQIVNEASS</sequence>
<evidence type="ECO:0000256" key="5">
    <source>
        <dbReference type="ARBA" id="ARBA00022485"/>
    </source>
</evidence>
<dbReference type="Proteomes" id="UP000295707">
    <property type="component" value="Unassembled WGS sequence"/>
</dbReference>
<feature type="compositionally biased region" description="Basic and acidic residues" evidence="12">
    <location>
        <begin position="49"/>
        <end position="61"/>
    </location>
</feature>
<keyword evidence="6" id="KW-0479">Metal-binding</keyword>
<keyword evidence="8" id="KW-0378">Hydrolase</keyword>
<gene>
    <name evidence="14" type="ORF">DFR30_0864</name>
</gene>
<organism evidence="14 15">
    <name type="scientific">Thiogranum longum</name>
    <dbReference type="NCBI Taxonomy" id="1537524"/>
    <lineage>
        <taxon>Bacteria</taxon>
        <taxon>Pseudomonadati</taxon>
        <taxon>Pseudomonadota</taxon>
        <taxon>Gammaproteobacteria</taxon>
        <taxon>Chromatiales</taxon>
        <taxon>Ectothiorhodospiraceae</taxon>
        <taxon>Thiogranum</taxon>
    </lineage>
</organism>
<comment type="caution">
    <text evidence="14">The sequence shown here is derived from an EMBL/GenBank/DDBJ whole genome shotgun (WGS) entry which is preliminary data.</text>
</comment>
<dbReference type="EMBL" id="SMFX01000001">
    <property type="protein sequence ID" value="TCK17629.1"/>
    <property type="molecule type" value="Genomic_DNA"/>
</dbReference>
<dbReference type="CDD" id="cd10030">
    <property type="entry name" value="UDG-F4_TTUDGA_SPO1dp_like"/>
    <property type="match status" value="1"/>
</dbReference>
<dbReference type="SUPFAM" id="SSF52141">
    <property type="entry name" value="Uracil-DNA glycosylase-like"/>
    <property type="match status" value="1"/>
</dbReference>
<reference evidence="14 15" key="1">
    <citation type="submission" date="2019-03" db="EMBL/GenBank/DDBJ databases">
        <title>Genomic Encyclopedia of Type Strains, Phase IV (KMG-IV): sequencing the most valuable type-strain genomes for metagenomic binning, comparative biology and taxonomic classification.</title>
        <authorList>
            <person name="Goeker M."/>
        </authorList>
    </citation>
    <scope>NUCLEOTIDE SEQUENCE [LARGE SCALE GENOMIC DNA]</scope>
    <source>
        <strain evidence="14 15">DSM 19610</strain>
    </source>
</reference>
<keyword evidence="5" id="KW-0004">4Fe-4S</keyword>
<dbReference type="GO" id="GO:0006281">
    <property type="term" value="P:DNA repair"/>
    <property type="evidence" value="ECO:0007669"/>
    <property type="project" value="UniProtKB-KW"/>
</dbReference>
<evidence type="ECO:0000256" key="7">
    <source>
        <dbReference type="ARBA" id="ARBA00022763"/>
    </source>
</evidence>
<evidence type="ECO:0000259" key="13">
    <source>
        <dbReference type="SMART" id="SM00986"/>
    </source>
</evidence>
<evidence type="ECO:0000256" key="6">
    <source>
        <dbReference type="ARBA" id="ARBA00022723"/>
    </source>
</evidence>
<keyword evidence="11" id="KW-0234">DNA repair</keyword>
<dbReference type="InterPro" id="IPR005122">
    <property type="entry name" value="Uracil-DNA_glycosylase-like"/>
</dbReference>
<evidence type="ECO:0000256" key="1">
    <source>
        <dbReference type="ARBA" id="ARBA00001400"/>
    </source>
</evidence>
<comment type="similarity">
    <text evidence="2">Belongs to the uracil-DNA glycosylase (UDG) superfamily. Type 4 (UDGa) family.</text>
</comment>
<evidence type="ECO:0000313" key="15">
    <source>
        <dbReference type="Proteomes" id="UP000295707"/>
    </source>
</evidence>
<evidence type="ECO:0000256" key="3">
    <source>
        <dbReference type="ARBA" id="ARBA00012030"/>
    </source>
</evidence>
<dbReference type="Pfam" id="PF03167">
    <property type="entry name" value="UDG"/>
    <property type="match status" value="1"/>
</dbReference>
<dbReference type="InterPro" id="IPR036895">
    <property type="entry name" value="Uracil-DNA_glycosylase-like_sf"/>
</dbReference>
<keyword evidence="15" id="KW-1185">Reference proteome</keyword>
<feature type="domain" description="Uracil-DNA glycosylase-like" evidence="13">
    <location>
        <begin position="120"/>
        <end position="268"/>
    </location>
</feature>
<evidence type="ECO:0000256" key="12">
    <source>
        <dbReference type="SAM" id="MobiDB-lite"/>
    </source>
</evidence>
<evidence type="ECO:0000256" key="10">
    <source>
        <dbReference type="ARBA" id="ARBA00023014"/>
    </source>
</evidence>
<dbReference type="NCBIfam" id="TIGR00758">
    <property type="entry name" value="UDG_fam4"/>
    <property type="match status" value="1"/>
</dbReference>
<feature type="region of interest" description="Disordered" evidence="12">
    <location>
        <begin position="27"/>
        <end position="93"/>
    </location>
</feature>
<proteinExistence type="inferred from homology"/>
<keyword evidence="7" id="KW-0227">DNA damage</keyword>
<dbReference type="Gene3D" id="3.40.470.10">
    <property type="entry name" value="Uracil-DNA glycosylase-like domain"/>
    <property type="match status" value="1"/>
</dbReference>
<dbReference type="AlphaFoldDB" id="A0A4R1HE73"/>
<protein>
    <recommendedName>
        <fullName evidence="4">Type-4 uracil-DNA glycosylase</fullName>
        <ecNumber evidence="3">3.2.2.27</ecNumber>
    </recommendedName>
</protein>
<comment type="catalytic activity">
    <reaction evidence="1">
        <text>Hydrolyzes single-stranded DNA or mismatched double-stranded DNA and polynucleotides, releasing free uracil.</text>
        <dbReference type="EC" id="3.2.2.27"/>
    </reaction>
</comment>
<dbReference type="GO" id="GO:0004844">
    <property type="term" value="F:uracil DNA N-glycosylase activity"/>
    <property type="evidence" value="ECO:0007669"/>
    <property type="project" value="UniProtKB-EC"/>
</dbReference>
<evidence type="ECO:0000256" key="2">
    <source>
        <dbReference type="ARBA" id="ARBA00006521"/>
    </source>
</evidence>
<accession>A0A4R1HE73</accession>
<evidence type="ECO:0000256" key="9">
    <source>
        <dbReference type="ARBA" id="ARBA00023004"/>
    </source>
</evidence>
<dbReference type="GO" id="GO:0051539">
    <property type="term" value="F:4 iron, 4 sulfur cluster binding"/>
    <property type="evidence" value="ECO:0007669"/>
    <property type="project" value="UniProtKB-KW"/>
</dbReference>
<dbReference type="RefSeq" id="WP_207891802.1">
    <property type="nucleotide sequence ID" value="NZ_SMFX01000001.1"/>
</dbReference>
<keyword evidence="9" id="KW-0408">Iron</keyword>